<dbReference type="InterPro" id="IPR006047">
    <property type="entry name" value="GH13_cat_dom"/>
</dbReference>
<feature type="active site" description="Proton donor" evidence="14">
    <location>
        <position position="244"/>
    </location>
</feature>
<dbReference type="Pfam" id="PF00686">
    <property type="entry name" value="CBM_20"/>
    <property type="match status" value="1"/>
</dbReference>
<feature type="binding site" evidence="17">
    <location>
        <position position="310"/>
    </location>
    <ligand>
        <name>substrate</name>
    </ligand>
</feature>
<evidence type="ECO:0000256" key="9">
    <source>
        <dbReference type="ARBA" id="ARBA00023157"/>
    </source>
</evidence>
<evidence type="ECO:0000256" key="13">
    <source>
        <dbReference type="ARBA" id="ARBA00023326"/>
    </source>
</evidence>
<dbReference type="Pfam" id="PF00128">
    <property type="entry name" value="Alpha-amylase"/>
    <property type="match status" value="1"/>
</dbReference>
<dbReference type="FunFam" id="3.20.20.80:FF:000120">
    <property type="entry name" value="Alpha-amylase A"/>
    <property type="match status" value="1"/>
</dbReference>
<keyword evidence="6 18" id="KW-0732">Signal</keyword>
<evidence type="ECO:0000259" key="19">
    <source>
        <dbReference type="PROSITE" id="PS51166"/>
    </source>
</evidence>
<keyword evidence="11" id="KW-0119">Carbohydrate metabolism</keyword>
<evidence type="ECO:0000256" key="14">
    <source>
        <dbReference type="PIRSR" id="PIRSR001024-1"/>
    </source>
</evidence>
<dbReference type="GO" id="GO:0000272">
    <property type="term" value="P:polysaccharide catabolic process"/>
    <property type="evidence" value="ECO:0007669"/>
    <property type="project" value="UniProtKB-KW"/>
</dbReference>
<dbReference type="SUPFAM" id="SSF51445">
    <property type="entry name" value="(Trans)glycosidases"/>
    <property type="match status" value="1"/>
</dbReference>
<dbReference type="InterPro" id="IPR015340">
    <property type="entry name" value="A_amylase_C_dom"/>
</dbReference>
<feature type="binding site" evidence="17">
    <location>
        <position position="137"/>
    </location>
    <ligand>
        <name>substrate</name>
    </ligand>
</feature>
<keyword evidence="8" id="KW-0106">Calcium</keyword>
<evidence type="ECO:0000256" key="7">
    <source>
        <dbReference type="ARBA" id="ARBA00022801"/>
    </source>
</evidence>
<dbReference type="GO" id="GO:0004556">
    <property type="term" value="F:alpha-amylase activity"/>
    <property type="evidence" value="ECO:0007669"/>
    <property type="project" value="UniProtKB-EC"/>
</dbReference>
<dbReference type="Gene3D" id="2.60.40.10">
    <property type="entry name" value="Immunoglobulins"/>
    <property type="match status" value="1"/>
</dbReference>
<evidence type="ECO:0000256" key="11">
    <source>
        <dbReference type="ARBA" id="ARBA00023277"/>
    </source>
</evidence>
<feature type="binding site" evidence="17">
    <location>
        <position position="357"/>
    </location>
    <ligand>
        <name>substrate</name>
    </ligand>
</feature>
<keyword evidence="12" id="KW-0326">Glycosidase</keyword>
<keyword evidence="21" id="KW-1185">Reference proteome</keyword>
<dbReference type="PANTHER" id="PTHR10357">
    <property type="entry name" value="ALPHA-AMYLASE FAMILY MEMBER"/>
    <property type="match status" value="1"/>
</dbReference>
<comment type="caution">
    <text evidence="20">The sequence shown here is derived from an EMBL/GenBank/DDBJ whole genome shotgun (WGS) entry which is preliminary data.</text>
</comment>
<dbReference type="InterPro" id="IPR002044">
    <property type="entry name" value="CBM20"/>
</dbReference>
<evidence type="ECO:0000256" key="10">
    <source>
        <dbReference type="ARBA" id="ARBA00023180"/>
    </source>
</evidence>
<feature type="chain" id="PRO_5022240935" description="alpha-amylase" evidence="18">
    <location>
        <begin position="20"/>
        <end position="604"/>
    </location>
</feature>
<evidence type="ECO:0000256" key="4">
    <source>
        <dbReference type="ARBA" id="ARBA00012595"/>
    </source>
</evidence>
<evidence type="ECO:0000256" key="3">
    <source>
        <dbReference type="ARBA" id="ARBA00008061"/>
    </source>
</evidence>
<feature type="site" description="Transition state stabilizer" evidence="15">
    <location>
        <position position="310"/>
    </location>
</feature>
<evidence type="ECO:0000256" key="2">
    <source>
        <dbReference type="ARBA" id="ARBA00001913"/>
    </source>
</evidence>
<sequence>MKISALLAALGAISAQALSTSDWTKQSIYQVLTDRFARPDGSTSACSDIRSYCGGTWQGIIKKLDYIQGMGFTAIWISPIVKNIEAYTAYGNPYHGYWAQDIYSLNSHFGTANDLKQLSSELHKRGMYLMVDVVVNHFASNSSPQTVNYGQFNPFNSANYFHSYCPIDYSNANSVITCWLGDTKVPLPDVKTEDAGVRSTYNAWIKNLVSTYGIDGLRMDTTQNVEKSFWPGFSSAAGVYLVGEVANGDPSVYPDYLRYISGTLNYPTFYWITRAFQSTSATMTELLNGINTMKGQMTTNTLGSFLENHDQPRFPSLTSDIALAKNAIAFTILMDGIPIIYQGQEQHFSGAGDPNNREPLWTSNYNTNNDLYPWIAKVNQIRNQAVYKDNQYLTYQAWPMSPNSKTIVLRKGFGGSQIVSVHTNIGANGASYGVTLTSDYTGFTANQALTEVLTCTAVKTDGSGTLSFTQGPQTKVFYPTAQLTGSGICSSGSGGGGGGSGCSSVPVTFNEIVTTTVGQTIKIVGSVPELGNWATNNAIALDASQYTSSNHLWKTMINIAPGSVVQYKYINVASNGAVTWESDPNRSFTVPTTCGPVTRSDTWR</sequence>
<dbReference type="Gene3D" id="2.60.40.1180">
    <property type="entry name" value="Golgi alpha-mannosidase II"/>
    <property type="match status" value="1"/>
</dbReference>
<dbReference type="CDD" id="cd11319">
    <property type="entry name" value="AmyAc_euk_AmyA"/>
    <property type="match status" value="1"/>
</dbReference>
<reference evidence="21" key="1">
    <citation type="submission" date="2019-06" db="EMBL/GenBank/DDBJ databases">
        <title>Draft genome sequence of the griseofulvin-producing fungus Xylaria cubensis strain G536.</title>
        <authorList>
            <person name="Mead M.E."/>
            <person name="Raja H.A."/>
            <person name="Steenwyk J.L."/>
            <person name="Knowles S.L."/>
            <person name="Oberlies N.H."/>
            <person name="Rokas A."/>
        </authorList>
    </citation>
    <scope>NUCLEOTIDE SEQUENCE [LARGE SCALE GENOMIC DNA]</scope>
    <source>
        <strain evidence="21">G536</strain>
    </source>
</reference>
<dbReference type="SMART" id="SM01065">
    <property type="entry name" value="CBM_2"/>
    <property type="match status" value="1"/>
</dbReference>
<dbReference type="SUPFAM" id="SSF49452">
    <property type="entry name" value="Starch-binding domain-like"/>
    <property type="match status" value="1"/>
</dbReference>
<feature type="disulfide bond" evidence="16">
    <location>
        <begin position="455"/>
        <end position="489"/>
    </location>
</feature>
<organism evidence="20 21">
    <name type="scientific">Xylaria flabelliformis</name>
    <dbReference type="NCBI Taxonomy" id="2512241"/>
    <lineage>
        <taxon>Eukaryota</taxon>
        <taxon>Fungi</taxon>
        <taxon>Dikarya</taxon>
        <taxon>Ascomycota</taxon>
        <taxon>Pezizomycotina</taxon>
        <taxon>Sordariomycetes</taxon>
        <taxon>Xylariomycetidae</taxon>
        <taxon>Xylariales</taxon>
        <taxon>Xylariaceae</taxon>
        <taxon>Xylaria</taxon>
    </lineage>
</organism>
<accession>A0A553IFL2</accession>
<feature type="domain" description="CBM20" evidence="19">
    <location>
        <begin position="499"/>
        <end position="604"/>
    </location>
</feature>
<dbReference type="SUPFAM" id="SSF51011">
    <property type="entry name" value="Glycosyl hydrolase domain"/>
    <property type="match status" value="1"/>
</dbReference>
<feature type="signal peptide" evidence="18">
    <location>
        <begin position="1"/>
        <end position="19"/>
    </location>
</feature>
<evidence type="ECO:0000256" key="15">
    <source>
        <dbReference type="PIRSR" id="PIRSR001024-2"/>
    </source>
</evidence>
<dbReference type="EMBL" id="VFLP01000001">
    <property type="protein sequence ID" value="TRX98980.1"/>
    <property type="molecule type" value="Genomic_DNA"/>
</dbReference>
<dbReference type="STRING" id="2512241.A0A553IFL2"/>
<comment type="cofactor">
    <cofactor evidence="2">
        <name>Ca(2+)</name>
        <dbReference type="ChEBI" id="CHEBI:29108"/>
    </cofactor>
</comment>
<dbReference type="SMART" id="SM00642">
    <property type="entry name" value="Aamy"/>
    <property type="match status" value="1"/>
</dbReference>
<dbReference type="Proteomes" id="UP000319160">
    <property type="component" value="Unassembled WGS sequence"/>
</dbReference>
<proteinExistence type="inferred from homology"/>
<dbReference type="PIRSF" id="PIRSF001024">
    <property type="entry name" value="Alph-amyl_fung"/>
    <property type="match status" value="1"/>
</dbReference>
<feature type="binding site" evidence="17">
    <location>
        <position position="218"/>
    </location>
    <ligand>
        <name>substrate</name>
    </ligand>
</feature>
<keyword evidence="10" id="KW-0325">Glycoprotein</keyword>
<evidence type="ECO:0000256" key="5">
    <source>
        <dbReference type="ARBA" id="ARBA00022723"/>
    </source>
</evidence>
<evidence type="ECO:0000256" key="16">
    <source>
        <dbReference type="PIRSR" id="PIRSR001024-4"/>
    </source>
</evidence>
<dbReference type="InterPro" id="IPR013777">
    <property type="entry name" value="A-amylase-like"/>
</dbReference>
<evidence type="ECO:0000256" key="1">
    <source>
        <dbReference type="ARBA" id="ARBA00000548"/>
    </source>
</evidence>
<dbReference type="EC" id="3.2.1.1" evidence="4"/>
<gene>
    <name evidence="20" type="ORF">FHL15_000322</name>
</gene>
<dbReference type="FunFam" id="2.60.40.10:FF:000552">
    <property type="entry name" value="Related to glucoamylase"/>
    <property type="match status" value="1"/>
</dbReference>
<protein>
    <recommendedName>
        <fullName evidence="4">alpha-amylase</fullName>
        <ecNumber evidence="4">3.2.1.1</ecNumber>
    </recommendedName>
</protein>
<dbReference type="Gene3D" id="3.20.20.80">
    <property type="entry name" value="Glycosidases"/>
    <property type="match status" value="1"/>
</dbReference>
<dbReference type="InterPro" id="IPR017853">
    <property type="entry name" value="GH"/>
</dbReference>
<evidence type="ECO:0000256" key="6">
    <source>
        <dbReference type="ARBA" id="ARBA00022729"/>
    </source>
</evidence>
<comment type="catalytic activity">
    <reaction evidence="1">
        <text>Endohydrolysis of (1-&gt;4)-alpha-D-glucosidic linkages in polysaccharides containing three or more (1-&gt;4)-alpha-linked D-glucose units.</text>
        <dbReference type="EC" id="3.2.1.1"/>
    </reaction>
</comment>
<name>A0A553IFL2_9PEZI</name>
<dbReference type="AlphaFoldDB" id="A0A553IFL2"/>
<dbReference type="GO" id="GO:0005509">
    <property type="term" value="F:calcium ion binding"/>
    <property type="evidence" value="ECO:0007669"/>
    <property type="project" value="InterPro"/>
</dbReference>
<dbReference type="Pfam" id="PF09260">
    <property type="entry name" value="A_amylase_dom_C"/>
    <property type="match status" value="1"/>
</dbReference>
<dbReference type="InterPro" id="IPR013780">
    <property type="entry name" value="Glyco_hydro_b"/>
</dbReference>
<dbReference type="PROSITE" id="PS51166">
    <property type="entry name" value="CBM20"/>
    <property type="match status" value="1"/>
</dbReference>
<keyword evidence="7" id="KW-0378">Hydrolase</keyword>
<keyword evidence="9 16" id="KW-1015">Disulfide bond</keyword>
<dbReference type="OrthoDB" id="204980at2759"/>
<comment type="similarity">
    <text evidence="3">Belongs to the glycosyl hydrolase 13 family.</text>
</comment>
<dbReference type="PANTHER" id="PTHR10357:SF215">
    <property type="entry name" value="ALPHA-AMYLASE 1"/>
    <property type="match status" value="1"/>
</dbReference>
<keyword evidence="13" id="KW-0624">Polysaccharide degradation</keyword>
<evidence type="ECO:0000256" key="8">
    <source>
        <dbReference type="ARBA" id="ARBA00022837"/>
    </source>
</evidence>
<evidence type="ECO:0000313" key="21">
    <source>
        <dbReference type="Proteomes" id="UP000319160"/>
    </source>
</evidence>
<keyword evidence="5" id="KW-0479">Metal-binding</keyword>
<dbReference type="InterPro" id="IPR013784">
    <property type="entry name" value="Carb-bd-like_fold"/>
</dbReference>
<evidence type="ECO:0000256" key="17">
    <source>
        <dbReference type="PIRSR" id="PIRSR001024-5"/>
    </source>
</evidence>
<evidence type="ECO:0000256" key="18">
    <source>
        <dbReference type="SAM" id="SignalP"/>
    </source>
</evidence>
<evidence type="ECO:0000256" key="12">
    <source>
        <dbReference type="ARBA" id="ARBA00023295"/>
    </source>
</evidence>
<feature type="binding site" evidence="17">
    <location>
        <position position="248"/>
    </location>
    <ligand>
        <name>substrate</name>
    </ligand>
</feature>
<dbReference type="CDD" id="cd05811">
    <property type="entry name" value="CBM20_glucoamylase"/>
    <property type="match status" value="1"/>
</dbReference>
<feature type="disulfide bond" evidence="16">
    <location>
        <begin position="165"/>
        <end position="178"/>
    </location>
</feature>
<dbReference type="InterPro" id="IPR013783">
    <property type="entry name" value="Ig-like_fold"/>
</dbReference>
<dbReference type="InterPro" id="IPR034836">
    <property type="entry name" value="CBM20_glucoamylase"/>
</dbReference>
<evidence type="ECO:0000313" key="20">
    <source>
        <dbReference type="EMBL" id="TRX98980.1"/>
    </source>
</evidence>
<dbReference type="GO" id="GO:2001070">
    <property type="term" value="F:starch binding"/>
    <property type="evidence" value="ECO:0007669"/>
    <property type="project" value="InterPro"/>
</dbReference>
<feature type="active site" description="Nucleophile" evidence="14">
    <location>
        <position position="220"/>
    </location>
</feature>
<feature type="binding site" evidence="17">
    <location>
        <position position="98"/>
    </location>
    <ligand>
        <name>substrate</name>
    </ligand>
</feature>